<sequence>MVRGERKQRLLYNETAEGMNCLAMTQIGHLALFLPPLPGSRPGPAVCVMDGLESATGHCCSSTPAAALAHTPADTTPPLRVHKCNEEEAERGTEAVT</sequence>
<evidence type="ECO:0000313" key="1">
    <source>
        <dbReference type="EMBL" id="KAK8381708.1"/>
    </source>
</evidence>
<dbReference type="Proteomes" id="UP001487740">
    <property type="component" value="Unassembled WGS sequence"/>
</dbReference>
<proteinExistence type="predicted"/>
<accession>A0AAW0T385</accession>
<keyword evidence="2" id="KW-1185">Reference proteome</keyword>
<name>A0AAW0T385_SCYPA</name>
<comment type="caution">
    <text evidence="1">The sequence shown here is derived from an EMBL/GenBank/DDBJ whole genome shotgun (WGS) entry which is preliminary data.</text>
</comment>
<dbReference type="AlphaFoldDB" id="A0AAW0T385"/>
<reference evidence="1 2" key="1">
    <citation type="submission" date="2023-03" db="EMBL/GenBank/DDBJ databases">
        <title>High-quality genome of Scylla paramamosain provides insights in environmental adaptation.</title>
        <authorList>
            <person name="Zhang L."/>
        </authorList>
    </citation>
    <scope>NUCLEOTIDE SEQUENCE [LARGE SCALE GENOMIC DNA]</scope>
    <source>
        <strain evidence="1">LZ_2023a</strain>
        <tissue evidence="1">Muscle</tissue>
    </source>
</reference>
<gene>
    <name evidence="1" type="ORF">O3P69_015034</name>
</gene>
<protein>
    <submittedName>
        <fullName evidence="1">Uncharacterized protein</fullName>
    </submittedName>
</protein>
<dbReference type="EMBL" id="JARAKH010000039">
    <property type="protein sequence ID" value="KAK8381708.1"/>
    <property type="molecule type" value="Genomic_DNA"/>
</dbReference>
<organism evidence="1 2">
    <name type="scientific">Scylla paramamosain</name>
    <name type="common">Mud crab</name>
    <dbReference type="NCBI Taxonomy" id="85552"/>
    <lineage>
        <taxon>Eukaryota</taxon>
        <taxon>Metazoa</taxon>
        <taxon>Ecdysozoa</taxon>
        <taxon>Arthropoda</taxon>
        <taxon>Crustacea</taxon>
        <taxon>Multicrustacea</taxon>
        <taxon>Malacostraca</taxon>
        <taxon>Eumalacostraca</taxon>
        <taxon>Eucarida</taxon>
        <taxon>Decapoda</taxon>
        <taxon>Pleocyemata</taxon>
        <taxon>Brachyura</taxon>
        <taxon>Eubrachyura</taxon>
        <taxon>Portunoidea</taxon>
        <taxon>Portunidae</taxon>
        <taxon>Portuninae</taxon>
        <taxon>Scylla</taxon>
    </lineage>
</organism>
<evidence type="ECO:0000313" key="2">
    <source>
        <dbReference type="Proteomes" id="UP001487740"/>
    </source>
</evidence>